<feature type="compositionally biased region" description="Polar residues" evidence="1">
    <location>
        <begin position="364"/>
        <end position="377"/>
    </location>
</feature>
<dbReference type="InterPro" id="IPR025486">
    <property type="entry name" value="DUF4378"/>
</dbReference>
<evidence type="ECO:0008006" key="6">
    <source>
        <dbReference type="Google" id="ProtNLM"/>
    </source>
</evidence>
<name>A0A9P1E0M0_CUSEU</name>
<feature type="domain" description="DUF4378" evidence="2">
    <location>
        <begin position="487"/>
        <end position="620"/>
    </location>
</feature>
<feature type="domain" description="DUF3741" evidence="3">
    <location>
        <begin position="150"/>
        <end position="170"/>
    </location>
</feature>
<keyword evidence="5" id="KW-1185">Reference proteome</keyword>
<dbReference type="Pfam" id="PF14309">
    <property type="entry name" value="DUF4378"/>
    <property type="match status" value="1"/>
</dbReference>
<evidence type="ECO:0000259" key="2">
    <source>
        <dbReference type="Pfam" id="PF14309"/>
    </source>
</evidence>
<dbReference type="OrthoDB" id="1939700at2759"/>
<feature type="region of interest" description="Disordered" evidence="1">
    <location>
        <begin position="1"/>
        <end position="42"/>
    </location>
</feature>
<accession>A0A9P1E0M0</accession>
<dbReference type="InterPro" id="IPR032795">
    <property type="entry name" value="DUF3741-assoc"/>
</dbReference>
<reference evidence="4" key="1">
    <citation type="submission" date="2022-07" db="EMBL/GenBank/DDBJ databases">
        <authorList>
            <person name="Macas J."/>
            <person name="Novak P."/>
            <person name="Neumann P."/>
        </authorList>
    </citation>
    <scope>NUCLEOTIDE SEQUENCE</scope>
</reference>
<sequence length="654" mass="73769">MGKDWFSWGGGGGRGRSGSSFSKKRTELRKQPETNRQERTPAATTGCMYAVLHIFDLPPLNPHRSFNPISPFLHDDHHFEPTTKGVEAPRNSLELGEPLRVKTASKTMWSTLKKEEQATKILNNVSVGINQIRTSCDLSSSECSSSSPGGAKTPSLVARLMGLDLLPENNNGCSPASMCSSREDRARYLLRDQHRRSGTSSLPETPRGSLARKSDGDRHHRHHHNHHRLSLQINKENMILGSEDEMGRGRFSSSIAEKRNRNREHRENVSEMVKYVKESVSRKVGQDITNYTTKDRNVGRKEHRLDTDQVVLLKPNKPFLDFYDDFTHTKNHSPRLVSPKTENPPIKQPQKPISKSTSKENHSQKLNLQSSDIVTSYKNQPPKKQPPKKEEPFVRPANTNQENKKGCKRATPLSIPNNVPNILRPAVRKKDRLPFPTLPGKSHQKQATDVLFVPKRDSQLSSSQSRFCKPTAPTAKGGDPPSGNDAEFEYIQRVLKRAGVDHDTPVSLAKWHSCSNPLDHSIFQYMELFHHSKMKLRCNRRLIFHLADELLAGILKLRLNPMNGSELVEMLCSEIRKLPSADCKGLEYMNEEGDEEDDNTAMDSIVGEIERYVAETLVEETAMVVLEVARERECVYVTGSDFLSEAHMVIPPVI</sequence>
<organism evidence="4 5">
    <name type="scientific">Cuscuta europaea</name>
    <name type="common">European dodder</name>
    <dbReference type="NCBI Taxonomy" id="41803"/>
    <lineage>
        <taxon>Eukaryota</taxon>
        <taxon>Viridiplantae</taxon>
        <taxon>Streptophyta</taxon>
        <taxon>Embryophyta</taxon>
        <taxon>Tracheophyta</taxon>
        <taxon>Spermatophyta</taxon>
        <taxon>Magnoliopsida</taxon>
        <taxon>eudicotyledons</taxon>
        <taxon>Gunneridae</taxon>
        <taxon>Pentapetalae</taxon>
        <taxon>asterids</taxon>
        <taxon>lamiids</taxon>
        <taxon>Solanales</taxon>
        <taxon>Convolvulaceae</taxon>
        <taxon>Cuscuteae</taxon>
        <taxon>Cuscuta</taxon>
        <taxon>Cuscuta subgen. Cuscuta</taxon>
    </lineage>
</organism>
<evidence type="ECO:0000313" key="5">
    <source>
        <dbReference type="Proteomes" id="UP001152484"/>
    </source>
</evidence>
<dbReference type="PANTHER" id="PTHR37751">
    <property type="entry name" value="LOW PROTEIN: M-PHASE INDUCER PHOSPHATASE-LIKE PROTEIN"/>
    <property type="match status" value="1"/>
</dbReference>
<proteinExistence type="predicted"/>
<feature type="compositionally biased region" description="Low complexity" evidence="1">
    <location>
        <begin position="344"/>
        <end position="356"/>
    </location>
</feature>
<dbReference type="AlphaFoldDB" id="A0A9P1E0M0"/>
<protein>
    <recommendedName>
        <fullName evidence="6">DUF3741 domain-containing protein</fullName>
    </recommendedName>
</protein>
<dbReference type="EMBL" id="CAMAPE010000005">
    <property type="protein sequence ID" value="CAH9069818.1"/>
    <property type="molecule type" value="Genomic_DNA"/>
</dbReference>
<evidence type="ECO:0000259" key="3">
    <source>
        <dbReference type="Pfam" id="PF14383"/>
    </source>
</evidence>
<feature type="compositionally biased region" description="Basic and acidic residues" evidence="1">
    <location>
        <begin position="24"/>
        <end position="39"/>
    </location>
</feature>
<evidence type="ECO:0000256" key="1">
    <source>
        <dbReference type="SAM" id="MobiDB-lite"/>
    </source>
</evidence>
<gene>
    <name evidence="4" type="ORF">CEURO_LOCUS3390</name>
</gene>
<comment type="caution">
    <text evidence="4">The sequence shown here is derived from an EMBL/GenBank/DDBJ whole genome shotgun (WGS) entry which is preliminary data.</text>
</comment>
<dbReference type="Proteomes" id="UP001152484">
    <property type="component" value="Unassembled WGS sequence"/>
</dbReference>
<feature type="region of interest" description="Disordered" evidence="1">
    <location>
        <begin position="191"/>
        <end position="229"/>
    </location>
</feature>
<dbReference type="Pfam" id="PF14383">
    <property type="entry name" value="VARLMGL"/>
    <property type="match status" value="1"/>
</dbReference>
<dbReference type="PANTHER" id="PTHR37751:SF1">
    <property type="entry name" value="LOW PROTEIN: M-PHASE INDUCER PHOSPHATASE-LIKE PROTEIN"/>
    <property type="match status" value="1"/>
</dbReference>
<feature type="region of interest" description="Disordered" evidence="1">
    <location>
        <begin position="328"/>
        <end position="420"/>
    </location>
</feature>
<evidence type="ECO:0000313" key="4">
    <source>
        <dbReference type="EMBL" id="CAH9069818.1"/>
    </source>
</evidence>
<feature type="compositionally biased region" description="Basic residues" evidence="1">
    <location>
        <begin position="219"/>
        <end position="229"/>
    </location>
</feature>
<feature type="region of interest" description="Disordered" evidence="1">
    <location>
        <begin position="461"/>
        <end position="485"/>
    </location>
</feature>